<dbReference type="AlphaFoldDB" id="I4B9I7"/>
<dbReference type="STRING" id="869212.Turpa_3306"/>
<evidence type="ECO:0000313" key="2">
    <source>
        <dbReference type="Proteomes" id="UP000006048"/>
    </source>
</evidence>
<name>I4B9I7_TURPD</name>
<dbReference type="HOGENOM" id="CLU_1015433_0_0_12"/>
<gene>
    <name evidence="1" type="ordered locus">Turpa_3306</name>
</gene>
<dbReference type="EMBL" id="CP002959">
    <property type="protein sequence ID" value="AFM13944.1"/>
    <property type="molecule type" value="Genomic_DNA"/>
</dbReference>
<reference evidence="1 2" key="1">
    <citation type="submission" date="2012-06" db="EMBL/GenBank/DDBJ databases">
        <title>The complete chromosome of genome of Turneriella parva DSM 21527.</title>
        <authorList>
            <consortium name="US DOE Joint Genome Institute (JGI-PGF)"/>
            <person name="Lucas S."/>
            <person name="Han J."/>
            <person name="Lapidus A."/>
            <person name="Bruce D."/>
            <person name="Goodwin L."/>
            <person name="Pitluck S."/>
            <person name="Peters L."/>
            <person name="Kyrpides N."/>
            <person name="Mavromatis K."/>
            <person name="Ivanova N."/>
            <person name="Mikhailova N."/>
            <person name="Chertkov O."/>
            <person name="Detter J.C."/>
            <person name="Tapia R."/>
            <person name="Han C."/>
            <person name="Land M."/>
            <person name="Hauser L."/>
            <person name="Markowitz V."/>
            <person name="Cheng J.-F."/>
            <person name="Hugenholtz P."/>
            <person name="Woyke T."/>
            <person name="Wu D."/>
            <person name="Gronow S."/>
            <person name="Wellnitz S."/>
            <person name="Brambilla E."/>
            <person name="Klenk H.-P."/>
            <person name="Eisen J.A."/>
        </authorList>
    </citation>
    <scope>NUCLEOTIDE SEQUENCE [LARGE SCALE GENOMIC DNA]</scope>
    <source>
        <strain evidence="2">ATCC BAA-1111 / DSM 21527 / NCTC 11395 / H</strain>
    </source>
</reference>
<accession>I4B9I7</accession>
<dbReference type="OrthoDB" id="362700at2"/>
<keyword evidence="2" id="KW-1185">Reference proteome</keyword>
<evidence type="ECO:0008006" key="3">
    <source>
        <dbReference type="Google" id="ProtNLM"/>
    </source>
</evidence>
<sequence length="274" mass="30721">MGVWGTGIASNDVFKDIYGEFLDKFNQGAPVSEITKQISAAYSSLIDDPDESNELYFALAKAQWDCGSLDKAILEKVTDLINSGAELQRWQSLGASQAQLKKRETAMQDFLALIKEPNPKPRKPKPVKLVNAIFAKGDCLAIPLTDGRFGAALVLAAEEQTQFGLNLLVAVDFLSVDKPNVQDILKGRCLNRHLQDMQPSPDLQYCYAKDFKKSKYQMEKIGEIQFEKLFLPKNARSVYGRWDTFADAIASEKARNTNEPDALKISKFIKKTWF</sequence>
<dbReference type="KEGG" id="tpx:Turpa_3306"/>
<dbReference type="RefSeq" id="WP_014804443.1">
    <property type="nucleotide sequence ID" value="NC_018020.1"/>
</dbReference>
<dbReference type="Proteomes" id="UP000006048">
    <property type="component" value="Chromosome"/>
</dbReference>
<proteinExistence type="predicted"/>
<protein>
    <recommendedName>
        <fullName evidence="3">DUF4259 domain-containing protein</fullName>
    </recommendedName>
</protein>
<evidence type="ECO:0000313" key="1">
    <source>
        <dbReference type="EMBL" id="AFM13944.1"/>
    </source>
</evidence>
<organism evidence="1 2">
    <name type="scientific">Turneriella parva (strain ATCC BAA-1111 / DSM 21527 / NCTC 11395 / H)</name>
    <name type="common">Leptospira parva</name>
    <dbReference type="NCBI Taxonomy" id="869212"/>
    <lineage>
        <taxon>Bacteria</taxon>
        <taxon>Pseudomonadati</taxon>
        <taxon>Spirochaetota</taxon>
        <taxon>Spirochaetia</taxon>
        <taxon>Leptospirales</taxon>
        <taxon>Leptospiraceae</taxon>
        <taxon>Turneriella</taxon>
    </lineage>
</organism>